<evidence type="ECO:0000256" key="2">
    <source>
        <dbReference type="ARBA" id="ARBA00004305"/>
    </source>
</evidence>
<evidence type="ECO:0000313" key="14">
    <source>
        <dbReference type="Proteomes" id="UP000026962"/>
    </source>
</evidence>
<dbReference type="FunFam" id="4.10.320.10:FF:000009">
    <property type="entry name" value="Dihydrolipoamide acetyltransferase component of pyruvate dehydrogenase complex"/>
    <property type="match status" value="1"/>
</dbReference>
<proteinExistence type="inferred from homology"/>
<feature type="compositionally biased region" description="Acidic residues" evidence="10">
    <location>
        <begin position="525"/>
        <end position="538"/>
    </location>
</feature>
<dbReference type="Gramene" id="OPUNC01G12920.1">
    <property type="protein sequence ID" value="OPUNC01G12920.1"/>
    <property type="gene ID" value="OPUNC01G12920"/>
</dbReference>
<dbReference type="Pfam" id="PF12274">
    <property type="entry name" value="DUF3615"/>
    <property type="match status" value="1"/>
</dbReference>
<dbReference type="PROSITE" id="PS50968">
    <property type="entry name" value="BIOTINYL_LIPOYL"/>
    <property type="match status" value="1"/>
</dbReference>
<dbReference type="Proteomes" id="UP000026962">
    <property type="component" value="Chromosome 1"/>
</dbReference>
<evidence type="ECO:0000256" key="8">
    <source>
        <dbReference type="ARBA" id="ARBA00023315"/>
    </source>
</evidence>
<dbReference type="GO" id="GO:0031405">
    <property type="term" value="F:lipoic acid binding"/>
    <property type="evidence" value="ECO:0007669"/>
    <property type="project" value="TreeGrafter"/>
</dbReference>
<evidence type="ECO:0000256" key="10">
    <source>
        <dbReference type="SAM" id="MobiDB-lite"/>
    </source>
</evidence>
<dbReference type="FunFam" id="2.40.50.100:FF:000013">
    <property type="entry name" value="Dihydrolipoamide acetyltransferase component of pyruvate dehydrogenase complex"/>
    <property type="match status" value="1"/>
</dbReference>
<keyword evidence="8 9" id="KW-0012">Acyltransferase</keyword>
<dbReference type="InterPro" id="IPR000089">
    <property type="entry name" value="Biotin_lipoyl"/>
</dbReference>
<evidence type="ECO:0000313" key="13">
    <source>
        <dbReference type="EnsemblPlants" id="OPUNC01G12920.1"/>
    </source>
</evidence>
<dbReference type="Gene3D" id="4.10.320.10">
    <property type="entry name" value="E3-binding domain"/>
    <property type="match status" value="1"/>
</dbReference>
<dbReference type="AlphaFoldDB" id="A0A0E0JHQ6"/>
<name>A0A0E0JHQ6_ORYPU</name>
<feature type="compositionally biased region" description="Acidic residues" evidence="10">
    <location>
        <begin position="962"/>
        <end position="975"/>
    </location>
</feature>
<dbReference type="Pfam" id="PF20235">
    <property type="entry name" value="PIR2-like_helical"/>
    <property type="match status" value="1"/>
</dbReference>
<feature type="region of interest" description="Disordered" evidence="10">
    <location>
        <begin position="509"/>
        <end position="553"/>
    </location>
</feature>
<evidence type="ECO:0000256" key="3">
    <source>
        <dbReference type="ARBA" id="ARBA00007317"/>
    </source>
</evidence>
<evidence type="ECO:0000259" key="12">
    <source>
        <dbReference type="PROSITE" id="PS51826"/>
    </source>
</evidence>
<accession>A0A0E0JHQ6</accession>
<organism evidence="13">
    <name type="scientific">Oryza punctata</name>
    <name type="common">Red rice</name>
    <dbReference type="NCBI Taxonomy" id="4537"/>
    <lineage>
        <taxon>Eukaryota</taxon>
        <taxon>Viridiplantae</taxon>
        <taxon>Streptophyta</taxon>
        <taxon>Embryophyta</taxon>
        <taxon>Tracheophyta</taxon>
        <taxon>Spermatophyta</taxon>
        <taxon>Magnoliopsida</taxon>
        <taxon>Liliopsida</taxon>
        <taxon>Poales</taxon>
        <taxon>Poaceae</taxon>
        <taxon>BOP clade</taxon>
        <taxon>Oryzoideae</taxon>
        <taxon>Oryzeae</taxon>
        <taxon>Oryzinae</taxon>
        <taxon>Oryza</taxon>
    </lineage>
</organism>
<sequence length="983" mass="108655">MADLDFHTVQWRRTGVGRRWFASEASAAPVAELVEVPLAQTGEGIAECELLRWFVTEGDQVDEFQRLCEVQSDKATIEITSRFKGKVHQIHFGPGDIVKVGETLLKMMVGDSQTVSHDSIASSTDHSHAVDAASSYGEGSVPSGILSTPAVRHLAKQYGLNISDIQGTGKDGRVLKEDVLNYAASKGLCKEPTSALEENIDQVELLEGRGSLPDANSYEDRRISLRGYQRSMVKSMTLAAKVPHFHYLEEINCDALVELKASFQNANKDHTIKHTFLPFLIKSLSKALSKYPLLNSCFVEETNEVIFKGSHNIGVAMATEHGLVVPNIKNVQSLSILEITKELSRLHEMALHNRLSTEDIAGGTITLSNIGAIGGKFGSPLLNLPEVAIIALGRIQKLPRFDDDENVYPSSIINVTVGADHRVVDGATVARVAGQLSTGVLHRVRFRRTNRRSSRHRRRGRDKMDEEVVSAGSPLKAASSLPPLSSSGISSDQRKSPRLPWWKQQFISESEDDDDEVMPPPYVVEDSDEEEEDDDGEEQNVVPPPPPPQAPEEAVRALRRSLLNLIRIYYIEAIRRLPAADLRTTLARGVLVGGHCYGPLHHPVHNILLNSIWYAAAFPLRTDDRIDVTVITANSLSRVVQRSLDGLVASLRHHCPALSRDDALRHLQSARADLRAAVASARSSPPPPTESDSETEAAAYQAAAEAAQHPKPAALAHFLASMLPTVVTDAASVLAGKPSLSSSDIVRLSGMFAPSPLPDEPPEPPLRERSPKIIRIINDRRNNLRGWYKILLELANAALRKYAQQTGEQYELHTIYGETFLKDHNERAEYIHINFMASPSSCQCLQAFPVCFFAEVLRPPRFKYHEAEITLCCIVRPSPNDADSCHGCLIENHRIDHPEAGMRFCGKKHSKMDANGYGWDWPSIADVEYRFFDPDKDVGLVEYLDGVITDIKARIRALSTRDEDDSDEDSSDDDISGYSMRIV</sequence>
<dbReference type="InterPro" id="IPR046527">
    <property type="entry name" value="PIR2-like_helical"/>
</dbReference>
<dbReference type="SUPFAM" id="SSF51230">
    <property type="entry name" value="Single hybrid motif"/>
    <property type="match status" value="1"/>
</dbReference>
<dbReference type="GO" id="GO:0050734">
    <property type="term" value="F:hydroxycinnamoyltransferase activity"/>
    <property type="evidence" value="ECO:0007669"/>
    <property type="project" value="UniProtKB-ARBA"/>
</dbReference>
<dbReference type="InterPro" id="IPR022059">
    <property type="entry name" value="DUF3615"/>
</dbReference>
<dbReference type="HOGENOM" id="CLU_329939_0_0_1"/>
<comment type="similarity">
    <text evidence="3 9">Belongs to the 2-oxoacid dehydrogenase family.</text>
</comment>
<comment type="cofactor">
    <cofactor evidence="1 9">
        <name>(R)-lipoate</name>
        <dbReference type="ChEBI" id="CHEBI:83088"/>
    </cofactor>
</comment>
<dbReference type="FunFam" id="3.30.559.10:FF:000007">
    <property type="entry name" value="Dihydrolipoamide acetyltransferase component of pyruvate dehydrogenase complex"/>
    <property type="match status" value="1"/>
</dbReference>
<evidence type="ECO:0000256" key="7">
    <source>
        <dbReference type="ARBA" id="ARBA00023128"/>
    </source>
</evidence>
<dbReference type="InterPro" id="IPR001078">
    <property type="entry name" value="2-oxoacid_DH_actylTfrase"/>
</dbReference>
<reference evidence="13" key="1">
    <citation type="submission" date="2015-04" db="UniProtKB">
        <authorList>
            <consortium name="EnsemblPlants"/>
        </authorList>
    </citation>
    <scope>IDENTIFICATION</scope>
</reference>
<feature type="region of interest" description="Disordered" evidence="10">
    <location>
        <begin position="959"/>
        <end position="983"/>
    </location>
</feature>
<comment type="subcellular location">
    <subcellularLocation>
        <location evidence="2">Mitochondrion matrix</location>
    </subcellularLocation>
</comment>
<evidence type="ECO:0000256" key="6">
    <source>
        <dbReference type="ARBA" id="ARBA00022946"/>
    </source>
</evidence>
<dbReference type="InterPro" id="IPR004167">
    <property type="entry name" value="PSBD"/>
</dbReference>
<keyword evidence="4 9" id="KW-0808">Transferase</keyword>
<dbReference type="STRING" id="4537.A0A0E0JHQ6"/>
<dbReference type="SUPFAM" id="SSF47005">
    <property type="entry name" value="Peripheral subunit-binding domain of 2-oxo acid dehydrogenase complex"/>
    <property type="match status" value="1"/>
</dbReference>
<evidence type="ECO:0000256" key="9">
    <source>
        <dbReference type="RuleBase" id="RU003423"/>
    </source>
</evidence>
<dbReference type="Pfam" id="PF00198">
    <property type="entry name" value="2-oxoacid_dh"/>
    <property type="match status" value="1"/>
</dbReference>
<evidence type="ECO:0000256" key="1">
    <source>
        <dbReference type="ARBA" id="ARBA00001938"/>
    </source>
</evidence>
<evidence type="ECO:0000259" key="11">
    <source>
        <dbReference type="PROSITE" id="PS50968"/>
    </source>
</evidence>
<evidence type="ECO:0000256" key="4">
    <source>
        <dbReference type="ARBA" id="ARBA00022679"/>
    </source>
</evidence>
<dbReference type="Gene3D" id="2.40.50.100">
    <property type="match status" value="1"/>
</dbReference>
<dbReference type="Pfam" id="PF02817">
    <property type="entry name" value="E3_binding"/>
    <property type="match status" value="1"/>
</dbReference>
<feature type="domain" description="Peripheral subunit-binding (PSBD)" evidence="12">
    <location>
        <begin position="146"/>
        <end position="183"/>
    </location>
</feature>
<dbReference type="eggNOG" id="KOG0558">
    <property type="taxonomic scope" value="Eukaryota"/>
</dbReference>
<feature type="compositionally biased region" description="Low complexity" evidence="10">
    <location>
        <begin position="470"/>
        <end position="491"/>
    </location>
</feature>
<feature type="domain" description="Lipoyl-binding" evidence="11">
    <location>
        <begin position="31"/>
        <end position="108"/>
    </location>
</feature>
<dbReference type="EC" id="2.3.1.-" evidence="9"/>
<evidence type="ECO:0000256" key="5">
    <source>
        <dbReference type="ARBA" id="ARBA00022823"/>
    </source>
</evidence>
<dbReference type="GO" id="GO:0016407">
    <property type="term" value="F:acetyltransferase activity"/>
    <property type="evidence" value="ECO:0007669"/>
    <property type="project" value="TreeGrafter"/>
</dbReference>
<reference evidence="13" key="2">
    <citation type="submission" date="2018-05" db="EMBL/GenBank/DDBJ databases">
        <title>OpunRS2 (Oryza punctata Reference Sequence Version 2).</title>
        <authorList>
            <person name="Zhang J."/>
            <person name="Kudrna D."/>
            <person name="Lee S."/>
            <person name="Talag J."/>
            <person name="Welchert J."/>
            <person name="Wing R.A."/>
        </authorList>
    </citation>
    <scope>NUCLEOTIDE SEQUENCE [LARGE SCALE GENOMIC DNA]</scope>
</reference>
<feature type="region of interest" description="Disordered" evidence="10">
    <location>
        <begin position="675"/>
        <end position="704"/>
    </location>
</feature>
<dbReference type="Pfam" id="PF00364">
    <property type="entry name" value="Biotin_lipoyl"/>
    <property type="match status" value="1"/>
</dbReference>
<keyword evidence="5 9" id="KW-0450">Lipoyl</keyword>
<dbReference type="InterPro" id="IPR011053">
    <property type="entry name" value="Single_hybrid_motif"/>
</dbReference>
<dbReference type="OMA" id="DQDNSAR"/>
<dbReference type="InterPro" id="IPR023213">
    <property type="entry name" value="CAT-like_dom_sf"/>
</dbReference>
<keyword evidence="6" id="KW-0809">Transit peptide</keyword>
<dbReference type="GO" id="GO:0005759">
    <property type="term" value="C:mitochondrial matrix"/>
    <property type="evidence" value="ECO:0007669"/>
    <property type="project" value="UniProtKB-SubCell"/>
</dbReference>
<feature type="region of interest" description="Disordered" evidence="10">
    <location>
        <begin position="447"/>
        <end position="496"/>
    </location>
</feature>
<dbReference type="InterPro" id="IPR036625">
    <property type="entry name" value="E3-bd_dom_sf"/>
</dbReference>
<dbReference type="SUPFAM" id="SSF52777">
    <property type="entry name" value="CoA-dependent acyltransferases"/>
    <property type="match status" value="1"/>
</dbReference>
<dbReference type="PANTHER" id="PTHR43178:SF14">
    <property type="entry name" value="LIPOAMIDE ACYLTRANSFERASE COMPONENT OF BRANCHED-CHAIN ALPHA-KETO ACID DEHYDROGENASE COMPLEX, MITOCHONDRIAL"/>
    <property type="match status" value="1"/>
</dbReference>
<feature type="compositionally biased region" description="Basic residues" evidence="10">
    <location>
        <begin position="447"/>
        <end position="461"/>
    </location>
</feature>
<dbReference type="InterPro" id="IPR050743">
    <property type="entry name" value="2-oxoacid_DH_E2_comp"/>
</dbReference>
<dbReference type="Gene3D" id="3.30.559.10">
    <property type="entry name" value="Chloramphenicol acetyltransferase-like domain"/>
    <property type="match status" value="1"/>
</dbReference>
<keyword evidence="7" id="KW-0496">Mitochondrion</keyword>
<keyword evidence="14" id="KW-1185">Reference proteome</keyword>
<dbReference type="PANTHER" id="PTHR43178">
    <property type="entry name" value="DIHYDROLIPOAMIDE ACETYLTRANSFERASE COMPONENT OF PYRUVATE DEHYDROGENASE COMPLEX"/>
    <property type="match status" value="1"/>
</dbReference>
<dbReference type="EnsemblPlants" id="OPUNC01G12920.1">
    <property type="protein sequence ID" value="OPUNC01G12920.1"/>
    <property type="gene ID" value="OPUNC01G12920"/>
</dbReference>
<dbReference type="InterPro" id="IPR003016">
    <property type="entry name" value="2-oxoA_DH_lipoyl-BS"/>
</dbReference>
<dbReference type="PROSITE" id="PS00189">
    <property type="entry name" value="LIPOYL"/>
    <property type="match status" value="1"/>
</dbReference>
<dbReference type="PROSITE" id="PS51826">
    <property type="entry name" value="PSBD"/>
    <property type="match status" value="1"/>
</dbReference>
<dbReference type="CDD" id="cd06849">
    <property type="entry name" value="lipoyl_domain"/>
    <property type="match status" value="1"/>
</dbReference>
<protein>
    <recommendedName>
        <fullName evidence="9">Dihydrolipoamide acetyltransferase component of pyruvate dehydrogenase complex</fullName>
        <ecNumber evidence="9">2.3.1.-</ecNumber>
    </recommendedName>
</protein>